<proteinExistence type="predicted"/>
<evidence type="ECO:0000313" key="23">
    <source>
        <dbReference type="EMBL" id="KAL0959466.1"/>
    </source>
</evidence>
<evidence type="ECO:0000256" key="14">
    <source>
        <dbReference type="ARBA" id="ARBA00022908"/>
    </source>
</evidence>
<dbReference type="InterPro" id="IPR012337">
    <property type="entry name" value="RNaseH-like_sf"/>
</dbReference>
<keyword evidence="17" id="KW-0917">Virion maturation</keyword>
<evidence type="ECO:0000256" key="17">
    <source>
        <dbReference type="ARBA" id="ARBA00023113"/>
    </source>
</evidence>
<feature type="region of interest" description="Disordered" evidence="21">
    <location>
        <begin position="385"/>
        <end position="511"/>
    </location>
</feature>
<dbReference type="PANTHER" id="PTHR42648:SF11">
    <property type="entry name" value="TRANSPOSON TY4-P GAG-POL POLYPROTEIN"/>
    <property type="match status" value="1"/>
</dbReference>
<evidence type="ECO:0000313" key="24">
    <source>
        <dbReference type="Proteomes" id="UP001556367"/>
    </source>
</evidence>
<keyword evidence="12" id="KW-0460">Magnesium</keyword>
<name>A0ABR3JV80_9AGAR</name>
<organism evidence="23 24">
    <name type="scientific">Hohenbuehelia grisea</name>
    <dbReference type="NCBI Taxonomy" id="104357"/>
    <lineage>
        <taxon>Eukaryota</taxon>
        <taxon>Fungi</taxon>
        <taxon>Dikarya</taxon>
        <taxon>Basidiomycota</taxon>
        <taxon>Agaricomycotina</taxon>
        <taxon>Agaricomycetes</taxon>
        <taxon>Agaricomycetidae</taxon>
        <taxon>Agaricales</taxon>
        <taxon>Pleurotineae</taxon>
        <taxon>Pleurotaceae</taxon>
        <taxon>Hohenbuehelia</taxon>
    </lineage>
</organism>
<evidence type="ECO:0000256" key="2">
    <source>
        <dbReference type="ARBA" id="ARBA00022578"/>
    </source>
</evidence>
<dbReference type="Pfam" id="PF22936">
    <property type="entry name" value="Pol_BBD"/>
    <property type="match status" value="1"/>
</dbReference>
<keyword evidence="8" id="KW-0547">Nucleotide-binding</keyword>
<dbReference type="Proteomes" id="UP001556367">
    <property type="component" value="Unassembled WGS sequence"/>
</dbReference>
<keyword evidence="16" id="KW-0239">DNA-directed DNA polymerase</keyword>
<dbReference type="SUPFAM" id="SSF53098">
    <property type="entry name" value="Ribonuclease H-like"/>
    <property type="match status" value="1"/>
</dbReference>
<keyword evidence="10" id="KW-0378">Hydrolase</keyword>
<dbReference type="EMBL" id="JASNQZ010000002">
    <property type="protein sequence ID" value="KAL0959466.1"/>
    <property type="molecule type" value="Genomic_DNA"/>
</dbReference>
<evidence type="ECO:0000256" key="21">
    <source>
        <dbReference type="SAM" id="MobiDB-lite"/>
    </source>
</evidence>
<evidence type="ECO:0000256" key="9">
    <source>
        <dbReference type="ARBA" id="ARBA00022759"/>
    </source>
</evidence>
<keyword evidence="9" id="KW-0255">Endonuclease</keyword>
<evidence type="ECO:0000256" key="19">
    <source>
        <dbReference type="ARBA" id="ARBA00048173"/>
    </source>
</evidence>
<keyword evidence="7" id="KW-0479">Metal-binding</keyword>
<keyword evidence="18" id="KW-0233">DNA recombination</keyword>
<accession>A0ABR3JV80</accession>
<feature type="compositionally biased region" description="Low complexity" evidence="21">
    <location>
        <begin position="451"/>
        <end position="470"/>
    </location>
</feature>
<keyword evidence="3" id="KW-1188">Viral release from host cell</keyword>
<keyword evidence="24" id="KW-1185">Reference proteome</keyword>
<comment type="caution">
    <text evidence="23">The sequence shown here is derived from an EMBL/GenBank/DDBJ whole genome shotgun (WGS) entry which is preliminary data.</text>
</comment>
<keyword evidence="11" id="KW-0067">ATP-binding</keyword>
<dbReference type="PANTHER" id="PTHR42648">
    <property type="entry name" value="TRANSPOSASE, PUTATIVE-RELATED"/>
    <property type="match status" value="1"/>
</dbReference>
<evidence type="ECO:0000256" key="8">
    <source>
        <dbReference type="ARBA" id="ARBA00022741"/>
    </source>
</evidence>
<dbReference type="InterPro" id="IPR036397">
    <property type="entry name" value="RNaseH_sf"/>
</dbReference>
<evidence type="ECO:0000256" key="5">
    <source>
        <dbReference type="ARBA" id="ARBA00022695"/>
    </source>
</evidence>
<feature type="region of interest" description="Disordered" evidence="21">
    <location>
        <begin position="759"/>
        <end position="784"/>
    </location>
</feature>
<evidence type="ECO:0000256" key="1">
    <source>
        <dbReference type="ARBA" id="ARBA00002180"/>
    </source>
</evidence>
<evidence type="ECO:0000256" key="11">
    <source>
        <dbReference type="ARBA" id="ARBA00022840"/>
    </source>
</evidence>
<comment type="catalytic activity">
    <reaction evidence="19">
        <text>DNA(n) + a 2'-deoxyribonucleoside 5'-triphosphate = DNA(n+1) + diphosphate</text>
        <dbReference type="Rhea" id="RHEA:22508"/>
        <dbReference type="Rhea" id="RHEA-COMP:17339"/>
        <dbReference type="Rhea" id="RHEA-COMP:17340"/>
        <dbReference type="ChEBI" id="CHEBI:33019"/>
        <dbReference type="ChEBI" id="CHEBI:61560"/>
        <dbReference type="ChEBI" id="CHEBI:173112"/>
        <dbReference type="EC" id="2.7.7.49"/>
    </reaction>
</comment>
<keyword evidence="2" id="KW-0815">Transposition</keyword>
<evidence type="ECO:0000256" key="16">
    <source>
        <dbReference type="ARBA" id="ARBA00022932"/>
    </source>
</evidence>
<comment type="function">
    <text evidence="1">The aspartyl protease (PR) mediates the proteolytic cleavages of the Gag and Gag-Pol polyproteins after assembly of the VLP.</text>
</comment>
<feature type="compositionally biased region" description="Polar residues" evidence="21">
    <location>
        <begin position="30"/>
        <end position="46"/>
    </location>
</feature>
<evidence type="ECO:0000256" key="15">
    <source>
        <dbReference type="ARBA" id="ARBA00022918"/>
    </source>
</evidence>
<evidence type="ECO:0000256" key="4">
    <source>
        <dbReference type="ARBA" id="ARBA00022670"/>
    </source>
</evidence>
<evidence type="ECO:0000256" key="20">
    <source>
        <dbReference type="ARBA" id="ARBA00049244"/>
    </source>
</evidence>
<evidence type="ECO:0000256" key="6">
    <source>
        <dbReference type="ARBA" id="ARBA00022722"/>
    </source>
</evidence>
<protein>
    <recommendedName>
        <fullName evidence="22">Integrase catalytic domain-containing protein</fullName>
    </recommendedName>
</protein>
<dbReference type="Gene3D" id="3.30.420.10">
    <property type="entry name" value="Ribonuclease H-like superfamily/Ribonuclease H"/>
    <property type="match status" value="1"/>
</dbReference>
<evidence type="ECO:0000256" key="12">
    <source>
        <dbReference type="ARBA" id="ARBA00022842"/>
    </source>
</evidence>
<dbReference type="Pfam" id="PF25597">
    <property type="entry name" value="SH3_retrovirus"/>
    <property type="match status" value="1"/>
</dbReference>
<sequence length="801" mass="88877">MAVMRFLPPPPRTHPYKHRFSKLSPPLVHRQSSNPTSSSTAVRPSTIPSDREAFEIFISIKPEPVRTADGRAVASAIAVGNMRISFPMGPGQPRRAITLRNVYYVPQMAYTLISVGQIDETNHSIRIEKRELEPCLTCIQAKMPRNSFPKASESRHKYTKYGDKVVVDLWMAPVKSLGGAIYAMQLEDYSTLEEKAYFLLKKSDAFANYLDYEAWMKLHRDGVVKILGADHGGEFTSTEFNAHLKRKGTIRHLTTHDSPQSNGAIERQSRTHANDIRAMLLPSSLPLYLWAEAWLYSTWLRNVTPTHRLPDAKTPHEMATNEKPDVSRVREWGSSVWVKRNLKPDKLESRVVERIYVGVDPDSKAIRVFWPATRTVTAERDYYFHPNDANAPETVSVEGEQPYQHDDDTPKLPKPTESNAKANIAPGDPSKAPLSNEHHDKPENALDNQSAAAPALATTPSAPAKPANTPEDMEELYDSLPRLPDGLQRPEPNTGRGLRERRPTHRYGEGNMVGPELIALLTSIEPANQCKDDDEDWDGEAVIEWDDEGKPWFVASRHIALNTGEIEPQNERVAFFGPEPSANDELTEVERKGVISLVVAPPNVNIVKCRYVFRYKTLLDKSAATNPALSPRATPRSTVLITSTHSRPLSSSLHYEFSLPLLLNAAPLSIKLTPKMPTSALVRFARRFTWTSRHSMKNFGCCQSTSRICRAKASALCAASTNRSTERSKAPTNGIRPSVASLSISVTVSALPTRLSSTNLKGKASTPSLVLPPTTSPSLRTPSRLLISSRSSSVSTLSSSI</sequence>
<evidence type="ECO:0000256" key="10">
    <source>
        <dbReference type="ARBA" id="ARBA00022801"/>
    </source>
</evidence>
<keyword evidence="15" id="KW-0695">RNA-directed DNA polymerase</keyword>
<feature type="domain" description="Integrase catalytic" evidence="22">
    <location>
        <begin position="145"/>
        <end position="323"/>
    </location>
</feature>
<keyword evidence="13" id="KW-0694">RNA-binding</keyword>
<reference evidence="24" key="1">
    <citation type="submission" date="2024-06" db="EMBL/GenBank/DDBJ databases">
        <title>Multi-omics analyses provide insights into the biosynthesis of the anticancer antibiotic pleurotin in Hohenbuehelia grisea.</title>
        <authorList>
            <person name="Weaver J.A."/>
            <person name="Alberti F."/>
        </authorList>
    </citation>
    <scope>NUCLEOTIDE SEQUENCE [LARGE SCALE GENOMIC DNA]</scope>
    <source>
        <strain evidence="24">T-177</strain>
    </source>
</reference>
<evidence type="ECO:0000256" key="13">
    <source>
        <dbReference type="ARBA" id="ARBA00022884"/>
    </source>
</evidence>
<gene>
    <name evidence="23" type="ORF">HGRIS_014963</name>
</gene>
<dbReference type="InterPro" id="IPR001584">
    <property type="entry name" value="Integrase_cat-core"/>
</dbReference>
<keyword evidence="5" id="KW-0548">Nucleotidyltransferase</keyword>
<evidence type="ECO:0000256" key="7">
    <source>
        <dbReference type="ARBA" id="ARBA00022723"/>
    </source>
</evidence>
<keyword evidence="14" id="KW-0229">DNA integration</keyword>
<feature type="compositionally biased region" description="Low complexity" evidence="21">
    <location>
        <begin position="765"/>
        <end position="784"/>
    </location>
</feature>
<dbReference type="InterPro" id="IPR054722">
    <property type="entry name" value="PolX-like_BBD"/>
</dbReference>
<comment type="catalytic activity">
    <reaction evidence="20">
        <text>DNA(n) + a 2'-deoxyribonucleoside 5'-triphosphate = DNA(n+1) + diphosphate</text>
        <dbReference type="Rhea" id="RHEA:22508"/>
        <dbReference type="Rhea" id="RHEA-COMP:17339"/>
        <dbReference type="Rhea" id="RHEA-COMP:17340"/>
        <dbReference type="ChEBI" id="CHEBI:33019"/>
        <dbReference type="ChEBI" id="CHEBI:61560"/>
        <dbReference type="ChEBI" id="CHEBI:173112"/>
        <dbReference type="EC" id="2.7.7.7"/>
    </reaction>
</comment>
<dbReference type="InterPro" id="IPR039537">
    <property type="entry name" value="Retrotran_Ty1/copia-like"/>
</dbReference>
<feature type="region of interest" description="Disordered" evidence="21">
    <location>
        <begin position="1"/>
        <end position="46"/>
    </location>
</feature>
<dbReference type="InterPro" id="IPR057670">
    <property type="entry name" value="SH3_retrovirus"/>
</dbReference>
<dbReference type="PROSITE" id="PS50994">
    <property type="entry name" value="INTEGRASE"/>
    <property type="match status" value="1"/>
</dbReference>
<evidence type="ECO:0000256" key="3">
    <source>
        <dbReference type="ARBA" id="ARBA00022612"/>
    </source>
</evidence>
<keyword evidence="6" id="KW-0540">Nuclease</keyword>
<keyword evidence="4" id="KW-0645">Protease</keyword>
<evidence type="ECO:0000256" key="18">
    <source>
        <dbReference type="ARBA" id="ARBA00023172"/>
    </source>
</evidence>
<keyword evidence="16" id="KW-0808">Transferase</keyword>
<evidence type="ECO:0000259" key="22">
    <source>
        <dbReference type="PROSITE" id="PS50994"/>
    </source>
</evidence>